<evidence type="ECO:0000313" key="2">
    <source>
        <dbReference type="Proteomes" id="UP000199645"/>
    </source>
</evidence>
<protein>
    <submittedName>
        <fullName evidence="1">Uncharacterized protein</fullName>
    </submittedName>
</protein>
<sequence length="135" mass="14854">MKTKHINVAFVVLAAVVLAGVAYGVDYLWDKRFGPTAASAADCRLAQELIDKAQNPPSDAAEGEKWEQQIRQIRYTRLENDGISTEVGKYVHWSMVRATGDPARPPAGTLEEMTELAIGHCEDSGVELRVPKIVF</sequence>
<reference evidence="1 2" key="1">
    <citation type="submission" date="2016-10" db="EMBL/GenBank/DDBJ databases">
        <authorList>
            <person name="de Groot N.N."/>
        </authorList>
    </citation>
    <scope>NUCLEOTIDE SEQUENCE [LARGE SCALE GENOMIC DNA]</scope>
    <source>
        <strain evidence="1 2">DSM 43019</strain>
    </source>
</reference>
<dbReference type="EMBL" id="FONV01000004">
    <property type="protein sequence ID" value="SFE87731.1"/>
    <property type="molecule type" value="Genomic_DNA"/>
</dbReference>
<dbReference type="AlphaFoldDB" id="A0A1I2E5E8"/>
<organism evidence="1 2">
    <name type="scientific">Actinoplanes philippinensis</name>
    <dbReference type="NCBI Taxonomy" id="35752"/>
    <lineage>
        <taxon>Bacteria</taxon>
        <taxon>Bacillati</taxon>
        <taxon>Actinomycetota</taxon>
        <taxon>Actinomycetes</taxon>
        <taxon>Micromonosporales</taxon>
        <taxon>Micromonosporaceae</taxon>
        <taxon>Actinoplanes</taxon>
    </lineage>
</organism>
<keyword evidence="2" id="KW-1185">Reference proteome</keyword>
<dbReference type="Proteomes" id="UP000199645">
    <property type="component" value="Unassembled WGS sequence"/>
</dbReference>
<name>A0A1I2E5E8_9ACTN</name>
<gene>
    <name evidence="1" type="ORF">SAMN05421541_104181</name>
</gene>
<dbReference type="OrthoDB" id="3291890at2"/>
<proteinExistence type="predicted"/>
<dbReference type="STRING" id="35752.SAMN05421541_104181"/>
<accession>A0A1I2E5E8</accession>
<evidence type="ECO:0000313" key="1">
    <source>
        <dbReference type="EMBL" id="SFE87731.1"/>
    </source>
</evidence>
<dbReference type="RefSeq" id="WP_093612819.1">
    <property type="nucleotide sequence ID" value="NZ_BOMT01000034.1"/>
</dbReference>